<dbReference type="AlphaFoldDB" id="A0A8J3IRS2"/>
<evidence type="ECO:0000256" key="1">
    <source>
        <dbReference type="ARBA" id="ARBA00012513"/>
    </source>
</evidence>
<dbReference type="EC" id="2.7.11.1" evidence="1"/>
<proteinExistence type="predicted"/>
<feature type="compositionally biased region" description="Pro residues" evidence="6">
    <location>
        <begin position="153"/>
        <end position="163"/>
    </location>
</feature>
<organism evidence="8 9">
    <name type="scientific">Reticulibacter mediterranei</name>
    <dbReference type="NCBI Taxonomy" id="2778369"/>
    <lineage>
        <taxon>Bacteria</taxon>
        <taxon>Bacillati</taxon>
        <taxon>Chloroflexota</taxon>
        <taxon>Ktedonobacteria</taxon>
        <taxon>Ktedonobacterales</taxon>
        <taxon>Reticulibacteraceae</taxon>
        <taxon>Reticulibacter</taxon>
    </lineage>
</organism>
<evidence type="ECO:0000259" key="7">
    <source>
        <dbReference type="PROSITE" id="PS50011"/>
    </source>
</evidence>
<keyword evidence="5" id="KW-0067">ATP-binding</keyword>
<keyword evidence="2" id="KW-0808">Transferase</keyword>
<keyword evidence="9" id="KW-1185">Reference proteome</keyword>
<dbReference type="InterPro" id="IPR000719">
    <property type="entry name" value="Prot_kinase_dom"/>
</dbReference>
<keyword evidence="3" id="KW-0547">Nucleotide-binding</keyword>
<dbReference type="GO" id="GO:0005524">
    <property type="term" value="F:ATP binding"/>
    <property type="evidence" value="ECO:0007669"/>
    <property type="project" value="UniProtKB-KW"/>
</dbReference>
<evidence type="ECO:0000256" key="5">
    <source>
        <dbReference type="ARBA" id="ARBA00022840"/>
    </source>
</evidence>
<sequence length="535" mass="59906">MNIEVYEINFSLDQPGYSAQRILEKLQQRLTQAKTPTGGQLFQIPHHVLLVDNHRERVRYFGSLLSGAGYQYMVTATTVEAFTLILQGNCMPFALIIGQEDAKQRFFLNRLFQRMEQQYDWDLLLIRLQMQPIRNALPKSHSLLPLDENATPPALPSVTPPPMTSMSGLPQFPPSFPQPNPQLPDGGSFSGITYSSPSAPTSTPITPLPPVAQSTGPIPAEQLSFAQSSPALSIPEVPLRPVERTAPNVPLEGQDIGRYRVVARIGTTQQVSNTYRAYDRLREKEVALKALHADTIPRHMLEETTDEVNLFQQEARLMEDLDHPHILRVLNTGRSYISGASFIYKTMLLCSGGSLAQWLREHGARSVFSPQEVLPLIWQLADALQYLHDHGLVYQNFKFSNILIKGEVDDLRDLQIVLSDIPAVQNRAYIPKSVDTYAYVAPERWAGTALPASDQYALAAITYELLVGRPPFQGSSEHTMRLLHTTMQAQPPRMHNPALLPVANDILLHALEKKPENRFASVAAFAQIFRSYFGQ</sequence>
<feature type="compositionally biased region" description="Pro residues" evidence="6">
    <location>
        <begin position="171"/>
        <end position="182"/>
    </location>
</feature>
<reference evidence="8" key="1">
    <citation type="submission" date="2020-10" db="EMBL/GenBank/DDBJ databases">
        <title>Taxonomic study of unclassified bacteria belonging to the class Ktedonobacteria.</title>
        <authorList>
            <person name="Yabe S."/>
            <person name="Wang C.M."/>
            <person name="Zheng Y."/>
            <person name="Sakai Y."/>
            <person name="Cavaletti L."/>
            <person name="Monciardini P."/>
            <person name="Donadio S."/>
        </authorList>
    </citation>
    <scope>NUCLEOTIDE SEQUENCE</scope>
    <source>
        <strain evidence="8">ID150040</strain>
    </source>
</reference>
<evidence type="ECO:0000256" key="2">
    <source>
        <dbReference type="ARBA" id="ARBA00022679"/>
    </source>
</evidence>
<feature type="compositionally biased region" description="Low complexity" evidence="6">
    <location>
        <begin position="193"/>
        <end position="205"/>
    </location>
</feature>
<dbReference type="PROSITE" id="PS50011">
    <property type="entry name" value="PROTEIN_KINASE_DOM"/>
    <property type="match status" value="1"/>
</dbReference>
<protein>
    <recommendedName>
        <fullName evidence="1">non-specific serine/threonine protein kinase</fullName>
        <ecNumber evidence="1">2.7.11.1</ecNumber>
    </recommendedName>
</protein>
<feature type="region of interest" description="Disordered" evidence="6">
    <location>
        <begin position="144"/>
        <end position="205"/>
    </location>
</feature>
<evidence type="ECO:0000313" key="9">
    <source>
        <dbReference type="Proteomes" id="UP000597444"/>
    </source>
</evidence>
<evidence type="ECO:0000256" key="3">
    <source>
        <dbReference type="ARBA" id="ARBA00022741"/>
    </source>
</evidence>
<dbReference type="PANTHER" id="PTHR43289">
    <property type="entry name" value="MITOGEN-ACTIVATED PROTEIN KINASE KINASE KINASE 20-RELATED"/>
    <property type="match status" value="1"/>
</dbReference>
<feature type="domain" description="Protein kinase" evidence="7">
    <location>
        <begin position="259"/>
        <end position="533"/>
    </location>
</feature>
<dbReference type="Gene3D" id="1.10.510.10">
    <property type="entry name" value="Transferase(Phosphotransferase) domain 1"/>
    <property type="match status" value="1"/>
</dbReference>
<dbReference type="CDD" id="cd14014">
    <property type="entry name" value="STKc_PknB_like"/>
    <property type="match status" value="1"/>
</dbReference>
<dbReference type="SUPFAM" id="SSF56112">
    <property type="entry name" value="Protein kinase-like (PK-like)"/>
    <property type="match status" value="1"/>
</dbReference>
<dbReference type="Gene3D" id="3.30.200.20">
    <property type="entry name" value="Phosphorylase Kinase, domain 1"/>
    <property type="match status" value="1"/>
</dbReference>
<comment type="caution">
    <text evidence="8">The sequence shown here is derived from an EMBL/GenBank/DDBJ whole genome shotgun (WGS) entry which is preliminary data.</text>
</comment>
<dbReference type="InterPro" id="IPR011009">
    <property type="entry name" value="Kinase-like_dom_sf"/>
</dbReference>
<evidence type="ECO:0000313" key="8">
    <source>
        <dbReference type="EMBL" id="GHO95056.1"/>
    </source>
</evidence>
<accession>A0A8J3IRS2</accession>
<dbReference type="PANTHER" id="PTHR43289:SF6">
    <property type="entry name" value="SERINE_THREONINE-PROTEIN KINASE NEKL-3"/>
    <property type="match status" value="1"/>
</dbReference>
<dbReference type="EMBL" id="BNJK01000001">
    <property type="protein sequence ID" value="GHO95056.1"/>
    <property type="molecule type" value="Genomic_DNA"/>
</dbReference>
<evidence type="ECO:0000256" key="4">
    <source>
        <dbReference type="ARBA" id="ARBA00022777"/>
    </source>
</evidence>
<evidence type="ECO:0000256" key="6">
    <source>
        <dbReference type="SAM" id="MobiDB-lite"/>
    </source>
</evidence>
<name>A0A8J3IRS2_9CHLR</name>
<gene>
    <name evidence="8" type="ORF">KSF_051040</name>
</gene>
<dbReference type="Pfam" id="PF00069">
    <property type="entry name" value="Pkinase"/>
    <property type="match status" value="1"/>
</dbReference>
<keyword evidence="4" id="KW-0418">Kinase</keyword>
<dbReference type="RefSeq" id="WP_220205759.1">
    <property type="nucleotide sequence ID" value="NZ_BNJK01000001.1"/>
</dbReference>
<dbReference type="Proteomes" id="UP000597444">
    <property type="component" value="Unassembled WGS sequence"/>
</dbReference>
<dbReference type="GO" id="GO:0004674">
    <property type="term" value="F:protein serine/threonine kinase activity"/>
    <property type="evidence" value="ECO:0007669"/>
    <property type="project" value="UniProtKB-EC"/>
</dbReference>